<dbReference type="Proteomes" id="UP000683360">
    <property type="component" value="Unassembled WGS sequence"/>
</dbReference>
<dbReference type="EMBL" id="CAJPWZ010003139">
    <property type="protein sequence ID" value="CAG2253137.1"/>
    <property type="molecule type" value="Genomic_DNA"/>
</dbReference>
<evidence type="ECO:0000313" key="2">
    <source>
        <dbReference type="Proteomes" id="UP000683360"/>
    </source>
</evidence>
<comment type="caution">
    <text evidence="1">The sequence shown here is derived from an EMBL/GenBank/DDBJ whole genome shotgun (WGS) entry which is preliminary data.</text>
</comment>
<dbReference type="PANTHER" id="PTHR46919:SF2">
    <property type="entry name" value="SACSIN"/>
    <property type="match status" value="1"/>
</dbReference>
<protein>
    <submittedName>
        <fullName evidence="1">Uncharacterized protein</fullName>
    </submittedName>
</protein>
<dbReference type="PANTHER" id="PTHR46919">
    <property type="entry name" value="ZINC FINGER, C3HC4 TYPE (RING FINGER) FAMILY PROTEIN"/>
    <property type="match status" value="1"/>
</dbReference>
<gene>
    <name evidence="1" type="ORF">MEDL_64607</name>
</gene>
<evidence type="ECO:0000313" key="1">
    <source>
        <dbReference type="EMBL" id="CAG2253137.1"/>
    </source>
</evidence>
<accession>A0A8S3V797</accession>
<name>A0A8S3V797_MYTED</name>
<sequence>MDSAVKGLLPLGSVACPVENIHGDKYRTCQLKELPFGFYKTSHVFCYLPLPVETKFPVHINGSFAVTSDRRRLSCKTTDDKDSLQSDWNEALMMDAVCNAYILFLKNLRHLNIDTKEQFHKQWPVQYKKEENQTNFGKLQILETEFGDKAFAVCIQLLENDTTTMMQLPSRLGSCFKDAGCESVIEPRIINIITFYSELVLPHLSSNKIWDEQIKDQLMLHALDNASDKLLGLLQNHASIPTAPNRLFRRPSEIVNKTGPLNVLFVLKTNGLWLGQSTLHQID</sequence>
<dbReference type="OrthoDB" id="8951023at2759"/>
<organism evidence="1 2">
    <name type="scientific">Mytilus edulis</name>
    <name type="common">Blue mussel</name>
    <dbReference type="NCBI Taxonomy" id="6550"/>
    <lineage>
        <taxon>Eukaryota</taxon>
        <taxon>Metazoa</taxon>
        <taxon>Spiralia</taxon>
        <taxon>Lophotrochozoa</taxon>
        <taxon>Mollusca</taxon>
        <taxon>Bivalvia</taxon>
        <taxon>Autobranchia</taxon>
        <taxon>Pteriomorphia</taxon>
        <taxon>Mytilida</taxon>
        <taxon>Mytiloidea</taxon>
        <taxon>Mytilidae</taxon>
        <taxon>Mytilinae</taxon>
        <taxon>Mytilus</taxon>
    </lineage>
</organism>
<dbReference type="AlphaFoldDB" id="A0A8S3V797"/>
<reference evidence="1" key="1">
    <citation type="submission" date="2021-03" db="EMBL/GenBank/DDBJ databases">
        <authorList>
            <person name="Bekaert M."/>
        </authorList>
    </citation>
    <scope>NUCLEOTIDE SEQUENCE</scope>
</reference>
<keyword evidence="2" id="KW-1185">Reference proteome</keyword>
<proteinExistence type="predicted"/>